<name>A0A3Q9KUP1_STRGD</name>
<dbReference type="Pfam" id="PF01636">
    <property type="entry name" value="APH"/>
    <property type="match status" value="1"/>
</dbReference>
<dbReference type="InterPro" id="IPR011009">
    <property type="entry name" value="Kinase-like_dom_sf"/>
</dbReference>
<evidence type="ECO:0000313" key="3">
    <source>
        <dbReference type="EMBL" id="QCN88614.1"/>
    </source>
</evidence>
<protein>
    <submittedName>
        <fullName evidence="2">Aminoglycoside phosphotransferase family protein</fullName>
    </submittedName>
</protein>
<organism evidence="2 4">
    <name type="scientific">Streptomyces griseoviridis</name>
    <dbReference type="NCBI Taxonomy" id="45398"/>
    <lineage>
        <taxon>Bacteria</taxon>
        <taxon>Bacillati</taxon>
        <taxon>Actinomycetota</taxon>
        <taxon>Actinomycetes</taxon>
        <taxon>Kitasatosporales</taxon>
        <taxon>Streptomycetaceae</taxon>
        <taxon>Streptomyces</taxon>
    </lineage>
</organism>
<reference evidence="3 5" key="1">
    <citation type="submission" date="2018-04" db="EMBL/GenBank/DDBJ databases">
        <title>Complete genome sequences of Streptomyces griseoviridis K61 and characterization of antagonistic properties of biological control agents.</title>
        <authorList>
            <person name="Mariita R.M."/>
            <person name="Sello J.K."/>
        </authorList>
    </citation>
    <scope>NUCLEOTIDE SEQUENCE [LARGE SCALE GENOMIC DNA]</scope>
    <source>
        <strain evidence="3 5">K61</strain>
    </source>
</reference>
<feature type="domain" description="Aminoglycoside phosphotransferase" evidence="1">
    <location>
        <begin position="101"/>
        <end position="230"/>
    </location>
</feature>
<dbReference type="GO" id="GO:0016740">
    <property type="term" value="F:transferase activity"/>
    <property type="evidence" value="ECO:0007669"/>
    <property type="project" value="UniProtKB-KW"/>
</dbReference>
<proteinExistence type="predicted"/>
<accession>A0A3Q9KUP1</accession>
<reference evidence="2 4" key="2">
    <citation type="submission" date="2018-12" db="EMBL/GenBank/DDBJ databases">
        <title>Streptomyces griseoviridis F1-27 complete genome.</title>
        <authorList>
            <person name="Mariita R.M."/>
            <person name="Sello J.K."/>
        </authorList>
    </citation>
    <scope>NUCLEOTIDE SEQUENCE [LARGE SCALE GENOMIC DNA]</scope>
    <source>
        <strain evidence="2 4">F1-27</strain>
    </source>
</reference>
<dbReference type="InterPro" id="IPR002575">
    <property type="entry name" value="Aminoglycoside_PTrfase"/>
</dbReference>
<keyword evidence="2" id="KW-0808">Transferase</keyword>
<evidence type="ECO:0000313" key="5">
    <source>
        <dbReference type="Proteomes" id="UP000501753"/>
    </source>
</evidence>
<dbReference type="Proteomes" id="UP000271291">
    <property type="component" value="Chromosome"/>
</dbReference>
<evidence type="ECO:0000313" key="2">
    <source>
        <dbReference type="EMBL" id="AZS84532.1"/>
    </source>
</evidence>
<gene>
    <name evidence="3" type="ORF">DDJ31_29605</name>
    <name evidence="2" type="ORF">ELQ87_09715</name>
</gene>
<dbReference type="KEGG" id="sgd:ELQ87_09715"/>
<dbReference type="EMBL" id="CP034687">
    <property type="protein sequence ID" value="AZS84532.1"/>
    <property type="molecule type" value="Genomic_DNA"/>
</dbReference>
<evidence type="ECO:0000259" key="1">
    <source>
        <dbReference type="Pfam" id="PF01636"/>
    </source>
</evidence>
<dbReference type="Gene3D" id="3.90.1200.10">
    <property type="match status" value="1"/>
</dbReference>
<dbReference type="SUPFAM" id="SSF56112">
    <property type="entry name" value="Protein kinase-like (PK-like)"/>
    <property type="match status" value="1"/>
</dbReference>
<dbReference type="OrthoDB" id="236897at2"/>
<dbReference type="Proteomes" id="UP000501753">
    <property type="component" value="Chromosome"/>
</dbReference>
<evidence type="ECO:0000313" key="4">
    <source>
        <dbReference type="Proteomes" id="UP000271291"/>
    </source>
</evidence>
<dbReference type="AlphaFoldDB" id="A0A3Q9KUP1"/>
<sequence>MQLQQVIRWLLLFQSDQGDQAVKSCPSRRRAWLRCLQKAVPGSPWLGTPSSSTTTGALEAPEDVLDHGFITEIPLSGGRITSGVVRAGNTVRRPASAASGFVAELLDHLQQRGFNGAPRHFGRDAAGRDVFSYLPGWVPARFQRWGDAQVAAAGALLRAFHDATRGCRLTGPHSVVCHHDVGPNNTVFVDAVPVAFIDFDTAAPGDPLEDLGYMCWTWCVSSKTADPTARAQAAQVRVLADAYGADAASRSHLVDAMLERQARNAQWWSSRLQGLSAETAEHDVISNRILWSEQEHAYTMAHREVFSAALQRL</sequence>
<keyword evidence="5" id="KW-1185">Reference proteome</keyword>
<dbReference type="EMBL" id="CP029078">
    <property type="protein sequence ID" value="QCN88614.1"/>
    <property type="molecule type" value="Genomic_DNA"/>
</dbReference>